<feature type="transmembrane region" description="Helical" evidence="1">
    <location>
        <begin position="161"/>
        <end position="179"/>
    </location>
</feature>
<evidence type="ECO:0000313" key="2">
    <source>
        <dbReference type="EMBL" id="SOE01430.1"/>
    </source>
</evidence>
<evidence type="ECO:0000313" key="3">
    <source>
        <dbReference type="Proteomes" id="UP000219482"/>
    </source>
</evidence>
<dbReference type="Proteomes" id="UP000219482">
    <property type="component" value="Unassembled WGS sequence"/>
</dbReference>
<evidence type="ECO:0000256" key="1">
    <source>
        <dbReference type="SAM" id="Phobius"/>
    </source>
</evidence>
<dbReference type="EMBL" id="OCNK01000003">
    <property type="protein sequence ID" value="SOE01430.1"/>
    <property type="molecule type" value="Genomic_DNA"/>
</dbReference>
<dbReference type="RefSeq" id="WP_097184789.1">
    <property type="nucleotide sequence ID" value="NZ_OCNK01000003.1"/>
</dbReference>
<name>A0A286H0W3_9ACTN</name>
<keyword evidence="3" id="KW-1185">Reference proteome</keyword>
<feature type="transmembrane region" description="Helical" evidence="1">
    <location>
        <begin position="101"/>
        <end position="119"/>
    </location>
</feature>
<feature type="transmembrane region" description="Helical" evidence="1">
    <location>
        <begin position="40"/>
        <end position="60"/>
    </location>
</feature>
<reference evidence="3" key="1">
    <citation type="submission" date="2017-09" db="EMBL/GenBank/DDBJ databases">
        <authorList>
            <person name="Varghese N."/>
            <person name="Submissions S."/>
        </authorList>
    </citation>
    <scope>NUCLEOTIDE SEQUENCE [LARGE SCALE GENOMIC DNA]</scope>
    <source>
        <strain evidence="3">DSM 44270</strain>
    </source>
</reference>
<proteinExistence type="predicted"/>
<keyword evidence="1" id="KW-1133">Transmembrane helix</keyword>
<protein>
    <submittedName>
        <fullName evidence="2">Uncharacterized protein</fullName>
    </submittedName>
</protein>
<dbReference type="AlphaFoldDB" id="A0A286H0W3"/>
<keyword evidence="1" id="KW-0472">Membrane</keyword>
<feature type="transmembrane region" description="Helical" evidence="1">
    <location>
        <begin position="126"/>
        <end position="149"/>
    </location>
</feature>
<feature type="transmembrane region" description="Helical" evidence="1">
    <location>
        <begin position="186"/>
        <end position="203"/>
    </location>
</feature>
<keyword evidence="1" id="KW-0812">Transmembrane</keyword>
<organism evidence="2 3">
    <name type="scientific">Blastococcus haudaquaticus</name>
    <dbReference type="NCBI Taxonomy" id="1938745"/>
    <lineage>
        <taxon>Bacteria</taxon>
        <taxon>Bacillati</taxon>
        <taxon>Actinomycetota</taxon>
        <taxon>Actinomycetes</taxon>
        <taxon>Geodermatophilales</taxon>
        <taxon>Geodermatophilaceae</taxon>
        <taxon>Blastococcus</taxon>
    </lineage>
</organism>
<accession>A0A286H0W3</accession>
<gene>
    <name evidence="2" type="ORF">SAMN06272739_3158</name>
</gene>
<sequence length="211" mass="21582">MTTVGNRLARPELRIVAGFVILGLLAGVAAKAADESGWRWAADLGSYPAAWVLAVALIGRSAPTLPTAAGRAAAFFAAMTLAYYAWAAWALGFGWSRLLPVWLVLSATAVAFFAAVVHWAARHTGLLPGAVIALAAGTTLAGGAFPGLWSGLTGGPDPGHPVQGVVDVLVALLLLAVLPATPRTRLWAVLLVVPAAVVAGRLLDVLRAVIG</sequence>
<feature type="transmembrane region" description="Helical" evidence="1">
    <location>
        <begin position="72"/>
        <end position="95"/>
    </location>
</feature>